<sequence length="53" mass="5691">MYLKKGSAPTLGDAVFRLRSNSLGIGQFPVDIAFTISDLTMATALNYAIPQNT</sequence>
<protein>
    <submittedName>
        <fullName evidence="1">Uncharacterized protein</fullName>
    </submittedName>
</protein>
<proteinExistence type="predicted"/>
<dbReference type="KEGG" id="nfl:COO91_06934"/>
<dbReference type="Proteomes" id="UP000232003">
    <property type="component" value="Chromosome"/>
</dbReference>
<gene>
    <name evidence="1" type="ORF">COO91_06934</name>
</gene>
<name>A0A2K8SZM0_9NOSO</name>
<dbReference type="EMBL" id="CP024785">
    <property type="protein sequence ID" value="AUB40898.1"/>
    <property type="molecule type" value="Genomic_DNA"/>
</dbReference>
<evidence type="ECO:0000313" key="1">
    <source>
        <dbReference type="EMBL" id="AUB40898.1"/>
    </source>
</evidence>
<evidence type="ECO:0000313" key="2">
    <source>
        <dbReference type="Proteomes" id="UP000232003"/>
    </source>
</evidence>
<accession>A0A2K8SZM0</accession>
<organism evidence="1 2">
    <name type="scientific">Nostoc flagelliforme CCNUN1</name>
    <dbReference type="NCBI Taxonomy" id="2038116"/>
    <lineage>
        <taxon>Bacteria</taxon>
        <taxon>Bacillati</taxon>
        <taxon>Cyanobacteriota</taxon>
        <taxon>Cyanophyceae</taxon>
        <taxon>Nostocales</taxon>
        <taxon>Nostocaceae</taxon>
        <taxon>Nostoc</taxon>
    </lineage>
</organism>
<reference evidence="1 2" key="1">
    <citation type="submission" date="2017-11" db="EMBL/GenBank/DDBJ databases">
        <title>Complete genome of a free-living desiccation-tolerant cyanobacterium and its photosynthetic adaptation to extreme terrestrial habitat.</title>
        <authorList>
            <person name="Shang J."/>
        </authorList>
    </citation>
    <scope>NUCLEOTIDE SEQUENCE [LARGE SCALE GENOMIC DNA]</scope>
    <source>
        <strain evidence="1 2">CCNUN1</strain>
    </source>
</reference>
<dbReference type="AlphaFoldDB" id="A0A2K8SZM0"/>
<keyword evidence="2" id="KW-1185">Reference proteome</keyword>